<dbReference type="RefSeq" id="WP_163472411.1">
    <property type="nucleotide sequence ID" value="NZ_JAAGWZ010000001.1"/>
</dbReference>
<evidence type="ECO:0000256" key="1">
    <source>
        <dbReference type="SAM" id="SignalP"/>
    </source>
</evidence>
<evidence type="ECO:0000313" key="3">
    <source>
        <dbReference type="Proteomes" id="UP000479756"/>
    </source>
</evidence>
<dbReference type="Proteomes" id="UP000479756">
    <property type="component" value="Unassembled WGS sequence"/>
</dbReference>
<feature type="chain" id="PRO_5028990401" evidence="1">
    <location>
        <begin position="28"/>
        <end position="449"/>
    </location>
</feature>
<organism evidence="2 3">
    <name type="scientific">Galbitalea soli</name>
    <dbReference type="NCBI Taxonomy" id="1268042"/>
    <lineage>
        <taxon>Bacteria</taxon>
        <taxon>Bacillati</taxon>
        <taxon>Actinomycetota</taxon>
        <taxon>Actinomycetes</taxon>
        <taxon>Micrococcales</taxon>
        <taxon>Microbacteriaceae</taxon>
        <taxon>Galbitalea</taxon>
    </lineage>
</organism>
<proteinExistence type="predicted"/>
<keyword evidence="2" id="KW-0378">Hydrolase</keyword>
<keyword evidence="3" id="KW-1185">Reference proteome</keyword>
<keyword evidence="2" id="KW-0121">Carboxypeptidase</keyword>
<evidence type="ECO:0000313" key="2">
    <source>
        <dbReference type="EMBL" id="NEM90803.1"/>
    </source>
</evidence>
<protein>
    <submittedName>
        <fullName evidence="2">Carboxypeptidase regulatory-like domain-containing protein</fullName>
    </submittedName>
</protein>
<name>A0A7C9TR62_9MICO</name>
<keyword evidence="2" id="KW-0645">Protease</keyword>
<comment type="caution">
    <text evidence="2">The sequence shown here is derived from an EMBL/GenBank/DDBJ whole genome shotgun (WGS) entry which is preliminary data.</text>
</comment>
<dbReference type="EMBL" id="JAAGWZ010000001">
    <property type="protein sequence ID" value="NEM90803.1"/>
    <property type="molecule type" value="Genomic_DNA"/>
</dbReference>
<keyword evidence="1" id="KW-0732">Signal</keyword>
<feature type="signal peptide" evidence="1">
    <location>
        <begin position="1"/>
        <end position="27"/>
    </location>
</feature>
<dbReference type="GO" id="GO:0004180">
    <property type="term" value="F:carboxypeptidase activity"/>
    <property type="evidence" value="ECO:0007669"/>
    <property type="project" value="UniProtKB-KW"/>
</dbReference>
<reference evidence="2 3" key="1">
    <citation type="journal article" date="2014" name="Int. J. Syst. Evol. Microbiol.">
        <title>Description of Galbitalea soli gen. nov., sp. nov., and Frondihabitans sucicola sp. nov.</title>
        <authorList>
            <person name="Kim S.J."/>
            <person name="Lim J.M."/>
            <person name="Ahn J.H."/>
            <person name="Weon H.Y."/>
            <person name="Hamada M."/>
            <person name="Suzuki K."/>
            <person name="Ahn T.Y."/>
            <person name="Kwon S.W."/>
        </authorList>
    </citation>
    <scope>NUCLEOTIDE SEQUENCE [LARGE SCALE GENOMIC DNA]</scope>
    <source>
        <strain evidence="2 3">NBRC 108727</strain>
    </source>
</reference>
<dbReference type="AlphaFoldDB" id="A0A7C9TR62"/>
<sequence length="449" mass="44086">MNTFTRRLAAVAAVGAIVLGGLTVAQAASADVTPGTITLYGPTPNQLVRGPAITSGTLDASPAFNGISVDQGCPVGYRGRSDTLVYQNGVKLGSIATSRNSSVTAYGATGLDGNPIAMDDTYSVPGTNPFVANNSFSGLASPLVSGSFELRVYCSALSTSINFTTDKWFSLTLTANTAANTWSVPVTKKATTVSLTASYTAPSGITLTGTVKDPSAAVATGAVGSITFLDATGSTQVGSGTVSNGVGTYTVTGLTPGNTYTYTAKFVGASDPQYNDSSLSGTASASIPGANQGQTQITVSIPAGVGSLSLSGVTGSVSLGTAALSGGLLKASGTLPAVTVTDTRQVGSPSWSLTGQVSDFTSGSNTMSGSYLGWVPALAGSVNEGTAGATVAPSTTATGGLKVASTLASAPAVTAASPTTTQVGATLNLAAPANTAAGDYTAVLTLTLA</sequence>
<gene>
    <name evidence="2" type="ORF">G3T37_05480</name>
</gene>
<accession>A0A7C9TR62</accession>